<organism evidence="5">
    <name type="scientific">Monomorphina aenigmatica</name>
    <name type="common">Euglenoid</name>
    <name type="synonym">Phacus aenigmaticus</name>
    <dbReference type="NCBI Taxonomy" id="304863"/>
    <lineage>
        <taxon>Eukaryota</taxon>
        <taxon>Discoba</taxon>
        <taxon>Euglenozoa</taxon>
        <taxon>Euglenida</taxon>
        <taxon>Spirocuta</taxon>
        <taxon>Euglenophyceae</taxon>
        <taxon>Euglenales</taxon>
        <taxon>Euglenaceae</taxon>
        <taxon>Monomorphina</taxon>
    </lineage>
</organism>
<keyword evidence="3 4" id="KW-0687">Ribonucleoprotein</keyword>
<comment type="subcellular location">
    <subcellularLocation>
        <location evidence="4">Plastid</location>
        <location evidence="4">Chloroplast</location>
    </subcellularLocation>
</comment>
<keyword evidence="2 4" id="KW-0689">Ribosomal protein</keyword>
<dbReference type="EMBL" id="JX457480">
    <property type="protein sequence ID" value="AFZ88791.1"/>
    <property type="molecule type" value="Genomic_DNA"/>
</dbReference>
<dbReference type="Pfam" id="PF01783">
    <property type="entry name" value="Ribosomal_L32p"/>
    <property type="match status" value="1"/>
</dbReference>
<keyword evidence="5" id="KW-0934">Plastid</keyword>
<dbReference type="InterPro" id="IPR011332">
    <property type="entry name" value="Ribosomal_zn-bd"/>
</dbReference>
<dbReference type="Gene3D" id="1.20.5.640">
    <property type="entry name" value="Single helix bin"/>
    <property type="match status" value="1"/>
</dbReference>
<dbReference type="InterPro" id="IPR002677">
    <property type="entry name" value="Ribosomal_bL32"/>
</dbReference>
<dbReference type="SUPFAM" id="SSF57829">
    <property type="entry name" value="Zn-binding ribosomal proteins"/>
    <property type="match status" value="1"/>
</dbReference>
<reference evidence="5" key="1">
    <citation type="journal article" date="2012" name="PLoS ONE">
        <title>Evidence for Transitional Stages in the Evolution of Euglenid Group II Introns and Twintrons in the Monomorphina aenigmatica Plastid Genome.</title>
        <authorList>
            <person name="Pombert J.-F."/>
            <person name="James E.R."/>
            <person name="Janouskovec J."/>
            <person name="Keeling P.J."/>
        </authorList>
    </citation>
    <scope>NUCLEOTIDE SEQUENCE</scope>
    <source>
        <strain evidence="5">UTEX1284</strain>
    </source>
</reference>
<dbReference type="AlphaFoldDB" id="L0BIF5"/>
<proteinExistence type="inferred from homology"/>
<evidence type="ECO:0000256" key="3">
    <source>
        <dbReference type="ARBA" id="ARBA00023274"/>
    </source>
</evidence>
<accession>L0BIF5</accession>
<dbReference type="GO" id="GO:0003735">
    <property type="term" value="F:structural constituent of ribosome"/>
    <property type="evidence" value="ECO:0007669"/>
    <property type="project" value="InterPro"/>
</dbReference>
<dbReference type="NCBIfam" id="TIGR01031">
    <property type="entry name" value="rpmF_bact"/>
    <property type="match status" value="1"/>
</dbReference>
<dbReference type="GeneID" id="14411885"/>
<dbReference type="RefSeq" id="YP_007317189.1">
    <property type="nucleotide sequence ID" value="NC_020018.1"/>
</dbReference>
<dbReference type="GO" id="GO:0015934">
    <property type="term" value="C:large ribosomal subunit"/>
    <property type="evidence" value="ECO:0007669"/>
    <property type="project" value="InterPro"/>
</dbReference>
<protein>
    <recommendedName>
        <fullName evidence="4">Large ribosomal subunit protein bL32c</fullName>
    </recommendedName>
</protein>
<name>L0BIF5_MONAE</name>
<keyword evidence="5" id="KW-0150">Chloroplast</keyword>
<gene>
    <name evidence="4 5" type="primary">rpl32</name>
</gene>
<evidence type="ECO:0000256" key="2">
    <source>
        <dbReference type="ARBA" id="ARBA00022980"/>
    </source>
</evidence>
<comment type="similarity">
    <text evidence="1 4">Belongs to the bacterial ribosomal protein bL32 family.</text>
</comment>
<evidence type="ECO:0000256" key="1">
    <source>
        <dbReference type="ARBA" id="ARBA00008560"/>
    </source>
</evidence>
<evidence type="ECO:0000256" key="4">
    <source>
        <dbReference type="HAMAP-Rule" id="MF_00340"/>
    </source>
</evidence>
<evidence type="ECO:0000313" key="5">
    <source>
        <dbReference type="EMBL" id="AFZ88791.1"/>
    </source>
</evidence>
<dbReference type="GO" id="GO:0009507">
    <property type="term" value="C:chloroplast"/>
    <property type="evidence" value="ECO:0007669"/>
    <property type="project" value="UniProtKB-SubCell"/>
</dbReference>
<sequence length="50" mass="5799">MAVPKKKMSKSRRDARQSNWKKKVLKKVLVAMSIGKAFLENKTSNNFIFD</sequence>
<dbReference type="HAMAP" id="MF_00340">
    <property type="entry name" value="Ribosomal_bL32"/>
    <property type="match status" value="1"/>
</dbReference>
<geneLocation type="chloroplast" evidence="5"/>
<dbReference type="GO" id="GO:0006412">
    <property type="term" value="P:translation"/>
    <property type="evidence" value="ECO:0007669"/>
    <property type="project" value="UniProtKB-UniRule"/>
</dbReference>